<keyword evidence="1" id="KW-0472">Membrane</keyword>
<dbReference type="Proteomes" id="UP000187609">
    <property type="component" value="Unassembled WGS sequence"/>
</dbReference>
<feature type="transmembrane region" description="Helical" evidence="1">
    <location>
        <begin position="17"/>
        <end position="34"/>
    </location>
</feature>
<evidence type="ECO:0000313" key="2">
    <source>
        <dbReference type="EMBL" id="OIT32070.1"/>
    </source>
</evidence>
<dbReference type="EMBL" id="MJEQ01001137">
    <property type="protein sequence ID" value="OIT32070.1"/>
    <property type="molecule type" value="Genomic_DNA"/>
</dbReference>
<sequence>MFYCCGQFVFSFSLYSMYSYFFVFIMFIVNVYVLHSAIEKKRCTLQVFLCDISSACDINWNNSLAPQ</sequence>
<dbReference type="AlphaFoldDB" id="A0A314KRU8"/>
<proteinExistence type="predicted"/>
<keyword evidence="1" id="KW-1133">Transmembrane helix</keyword>
<evidence type="ECO:0000256" key="1">
    <source>
        <dbReference type="SAM" id="Phobius"/>
    </source>
</evidence>
<dbReference type="SMR" id="A0A314KRU8"/>
<name>A0A314KRU8_NICAT</name>
<keyword evidence="1" id="KW-0812">Transmembrane</keyword>
<comment type="caution">
    <text evidence="2">The sequence shown here is derived from an EMBL/GenBank/DDBJ whole genome shotgun (WGS) entry which is preliminary data.</text>
</comment>
<gene>
    <name evidence="2" type="ORF">A4A49_10513</name>
</gene>
<organism evidence="2 3">
    <name type="scientific">Nicotiana attenuata</name>
    <name type="common">Coyote tobacco</name>
    <dbReference type="NCBI Taxonomy" id="49451"/>
    <lineage>
        <taxon>Eukaryota</taxon>
        <taxon>Viridiplantae</taxon>
        <taxon>Streptophyta</taxon>
        <taxon>Embryophyta</taxon>
        <taxon>Tracheophyta</taxon>
        <taxon>Spermatophyta</taxon>
        <taxon>Magnoliopsida</taxon>
        <taxon>eudicotyledons</taxon>
        <taxon>Gunneridae</taxon>
        <taxon>Pentapetalae</taxon>
        <taxon>asterids</taxon>
        <taxon>lamiids</taxon>
        <taxon>Solanales</taxon>
        <taxon>Solanaceae</taxon>
        <taxon>Nicotianoideae</taxon>
        <taxon>Nicotianeae</taxon>
        <taxon>Nicotiana</taxon>
    </lineage>
</organism>
<evidence type="ECO:0000313" key="3">
    <source>
        <dbReference type="Proteomes" id="UP000187609"/>
    </source>
</evidence>
<protein>
    <submittedName>
        <fullName evidence="2">Uncharacterized protein</fullName>
    </submittedName>
</protein>
<keyword evidence="3" id="KW-1185">Reference proteome</keyword>
<dbReference type="Gramene" id="OIT32070">
    <property type="protein sequence ID" value="OIT32070"/>
    <property type="gene ID" value="A4A49_10513"/>
</dbReference>
<accession>A0A314KRU8</accession>
<reference evidence="2" key="1">
    <citation type="submission" date="2016-11" db="EMBL/GenBank/DDBJ databases">
        <title>The genome of Nicotiana attenuata.</title>
        <authorList>
            <person name="Xu S."/>
            <person name="Brockmoeller T."/>
            <person name="Gaquerel E."/>
            <person name="Navarro A."/>
            <person name="Kuhl H."/>
            <person name="Gase K."/>
            <person name="Ling Z."/>
            <person name="Zhou W."/>
            <person name="Kreitzer C."/>
            <person name="Stanke M."/>
            <person name="Tang H."/>
            <person name="Lyons E."/>
            <person name="Pandey P."/>
            <person name="Pandey S.P."/>
            <person name="Timmermann B."/>
            <person name="Baldwin I.T."/>
        </authorList>
    </citation>
    <scope>NUCLEOTIDE SEQUENCE [LARGE SCALE GENOMIC DNA]</scope>
    <source>
        <strain evidence="2">UT</strain>
    </source>
</reference>